<organism evidence="1 2">
    <name type="scientific">Cirrhinus molitorella</name>
    <name type="common">mud carp</name>
    <dbReference type="NCBI Taxonomy" id="172907"/>
    <lineage>
        <taxon>Eukaryota</taxon>
        <taxon>Metazoa</taxon>
        <taxon>Chordata</taxon>
        <taxon>Craniata</taxon>
        <taxon>Vertebrata</taxon>
        <taxon>Euteleostomi</taxon>
        <taxon>Actinopterygii</taxon>
        <taxon>Neopterygii</taxon>
        <taxon>Teleostei</taxon>
        <taxon>Ostariophysi</taxon>
        <taxon>Cypriniformes</taxon>
        <taxon>Cyprinidae</taxon>
        <taxon>Labeoninae</taxon>
        <taxon>Labeonini</taxon>
        <taxon>Cirrhinus</taxon>
    </lineage>
</organism>
<name>A0ABR3MS58_9TELE</name>
<evidence type="ECO:0000313" key="1">
    <source>
        <dbReference type="EMBL" id="KAL1267464.1"/>
    </source>
</evidence>
<keyword evidence="2" id="KW-1185">Reference proteome</keyword>
<accession>A0ABR3MS58</accession>
<protein>
    <submittedName>
        <fullName evidence="1">Uncharacterized protein</fullName>
    </submittedName>
</protein>
<evidence type="ECO:0000313" key="2">
    <source>
        <dbReference type="Proteomes" id="UP001558613"/>
    </source>
</evidence>
<reference evidence="1 2" key="1">
    <citation type="submission" date="2023-09" db="EMBL/GenBank/DDBJ databases">
        <authorList>
            <person name="Wang M."/>
        </authorList>
    </citation>
    <scope>NUCLEOTIDE SEQUENCE [LARGE SCALE GENOMIC DNA]</scope>
    <source>
        <strain evidence="1">GT-2023</strain>
        <tissue evidence="1">Liver</tissue>
    </source>
</reference>
<dbReference type="Proteomes" id="UP001558613">
    <property type="component" value="Unassembled WGS sequence"/>
</dbReference>
<proteinExistence type="predicted"/>
<comment type="caution">
    <text evidence="1">The sequence shown here is derived from an EMBL/GenBank/DDBJ whole genome shotgun (WGS) entry which is preliminary data.</text>
</comment>
<sequence>MGAFPEKSRAAPGPLPITSLCRTLSLTDPLTLCWDVEDNEVSGKHQCCVLIASEEPWFSAGHAQTNRGAFVLSHGETCRTDDHRPVSRTRCKNVE</sequence>
<gene>
    <name evidence="1" type="ORF">QQF64_032827</name>
</gene>
<dbReference type="EMBL" id="JAYMGO010000009">
    <property type="protein sequence ID" value="KAL1267464.1"/>
    <property type="molecule type" value="Genomic_DNA"/>
</dbReference>